<dbReference type="SUPFAM" id="SSF54637">
    <property type="entry name" value="Thioesterase/thiol ester dehydrase-isomerase"/>
    <property type="match status" value="1"/>
</dbReference>
<organism evidence="2 3">
    <name type="scientific">Wandonia haliotis</name>
    <dbReference type="NCBI Taxonomy" id="574963"/>
    <lineage>
        <taxon>Bacteria</taxon>
        <taxon>Pseudomonadati</taxon>
        <taxon>Bacteroidota</taxon>
        <taxon>Flavobacteriia</taxon>
        <taxon>Flavobacteriales</taxon>
        <taxon>Crocinitomicaceae</taxon>
        <taxon>Wandonia</taxon>
    </lineage>
</organism>
<evidence type="ECO:0000313" key="2">
    <source>
        <dbReference type="EMBL" id="GAA0874137.1"/>
    </source>
</evidence>
<feature type="domain" description="ApeI dehydratase-like" evidence="1">
    <location>
        <begin position="11"/>
        <end position="95"/>
    </location>
</feature>
<proteinExistence type="predicted"/>
<sequence>MEAYFTLDTHRQEEGKEIFAITLNRKHPVYKGHFPDVPVTPGVVLTDICRQLAEHALDKKLQLKEAKTIKFLAMVNPEMTPALDVEMMLSAENERYAARIVGSFEGKTYFKIQADFAGEL</sequence>
<protein>
    <recommendedName>
        <fullName evidence="1">ApeI dehydratase-like domain-containing protein</fullName>
    </recommendedName>
</protein>
<reference evidence="3" key="1">
    <citation type="journal article" date="2019" name="Int. J. Syst. Evol. Microbiol.">
        <title>The Global Catalogue of Microorganisms (GCM) 10K type strain sequencing project: providing services to taxonomists for standard genome sequencing and annotation.</title>
        <authorList>
            <consortium name="The Broad Institute Genomics Platform"/>
            <consortium name="The Broad Institute Genome Sequencing Center for Infectious Disease"/>
            <person name="Wu L."/>
            <person name="Ma J."/>
        </authorList>
    </citation>
    <scope>NUCLEOTIDE SEQUENCE [LARGE SCALE GENOMIC DNA]</scope>
    <source>
        <strain evidence="3">JCM 16083</strain>
    </source>
</reference>
<dbReference type="Gene3D" id="3.10.129.10">
    <property type="entry name" value="Hotdog Thioesterase"/>
    <property type="match status" value="1"/>
</dbReference>
<evidence type="ECO:0000259" key="1">
    <source>
        <dbReference type="Pfam" id="PF22818"/>
    </source>
</evidence>
<dbReference type="Pfam" id="PF22818">
    <property type="entry name" value="ApeI-like"/>
    <property type="match status" value="1"/>
</dbReference>
<accession>A0ABP3XZV8</accession>
<dbReference type="InterPro" id="IPR054545">
    <property type="entry name" value="ApeI-like"/>
</dbReference>
<dbReference type="RefSeq" id="WP_343784882.1">
    <property type="nucleotide sequence ID" value="NZ_BAAAFH010000003.1"/>
</dbReference>
<name>A0ABP3XZV8_9FLAO</name>
<gene>
    <name evidence="2" type="ORF">GCM10009118_05450</name>
</gene>
<dbReference type="Proteomes" id="UP001501126">
    <property type="component" value="Unassembled WGS sequence"/>
</dbReference>
<keyword evidence="3" id="KW-1185">Reference proteome</keyword>
<evidence type="ECO:0000313" key="3">
    <source>
        <dbReference type="Proteomes" id="UP001501126"/>
    </source>
</evidence>
<dbReference type="EMBL" id="BAAAFH010000003">
    <property type="protein sequence ID" value="GAA0874137.1"/>
    <property type="molecule type" value="Genomic_DNA"/>
</dbReference>
<dbReference type="InterPro" id="IPR029069">
    <property type="entry name" value="HotDog_dom_sf"/>
</dbReference>
<comment type="caution">
    <text evidence="2">The sequence shown here is derived from an EMBL/GenBank/DDBJ whole genome shotgun (WGS) entry which is preliminary data.</text>
</comment>